<evidence type="ECO:0000256" key="5">
    <source>
        <dbReference type="ARBA" id="ARBA00023055"/>
    </source>
</evidence>
<comment type="caution">
    <text evidence="10">The sequence shown here is derived from an EMBL/GenBank/DDBJ whole genome shotgun (WGS) entry which is preliminary data.</text>
</comment>
<keyword evidence="3 9" id="KW-0812">Transmembrane</keyword>
<sequence>MDQLGDLVKTLSGELIDDLHKLSSSVVITKTIPTTIKQSYETITAVIASAESKQSEAFHSFTKSIDIVKSASLLNDIIQEQATLNYYNILKNIATETNTASKVSMITEAAKASAIMRELFNEHANYGGNYPSLGGNVALLVVFSIFLVVMVIQSVFYHQWWFLSCWSCGLILEIIGYVGRILNSSDVNDFNAFVMQLVCLTLAPCFMMAGVYYIIAQLALIYGEHYSVLKPMQYSLIFIVCDLISIILQAVGGGVASSEASEYKSTDSGSYIMVGGLAFQVLTIAVFQLFWYILLYRVYKEYKTNNGANFNPDFKHIRDRNLLFPFICGVSLAVVLVFVRSIYRLIELAEGWDGKLATKEIYFMILEALMVALNSIILCFFSPGIAYGRNSHIYIDKSLRNTFGRKKKNEECIEEGKIDDNTSSD</sequence>
<name>A0A4T0WZF9_9ASCO</name>
<dbReference type="OrthoDB" id="3358017at2759"/>
<comment type="function">
    <text evidence="7">Catalyzes the ATP-dependent translocation of sphingoid long-chain bases (LCBs) from the cytoplasmic site toward the extracytoplasmic side of the membrane (flip-flop). Involved in the establishment of the functional lipid asymmetry of the plasma membrane. Regulates intracellular levels of LCBs, sphingolipid precursors that are growth inhibitory at increased levels.</text>
</comment>
<feature type="transmembrane region" description="Helical" evidence="9">
    <location>
        <begin position="363"/>
        <end position="387"/>
    </location>
</feature>
<keyword evidence="6 9" id="KW-0472">Membrane</keyword>
<evidence type="ECO:0000256" key="1">
    <source>
        <dbReference type="ARBA" id="ARBA00004651"/>
    </source>
</evidence>
<dbReference type="PANTHER" id="PTHR31465">
    <property type="entry name" value="PROTEIN RTA1-RELATED"/>
    <property type="match status" value="1"/>
</dbReference>
<protein>
    <recommendedName>
        <fullName evidence="8">Sphingoid long-chain base transporter RSB1</fullName>
    </recommendedName>
</protein>
<keyword evidence="11" id="KW-1185">Reference proteome</keyword>
<organism evidence="10 11">
    <name type="scientific">Pichia inconspicua</name>
    <dbReference type="NCBI Taxonomy" id="52247"/>
    <lineage>
        <taxon>Eukaryota</taxon>
        <taxon>Fungi</taxon>
        <taxon>Dikarya</taxon>
        <taxon>Ascomycota</taxon>
        <taxon>Saccharomycotina</taxon>
        <taxon>Pichiomycetes</taxon>
        <taxon>Pichiales</taxon>
        <taxon>Pichiaceae</taxon>
        <taxon>Pichia</taxon>
    </lineage>
</organism>
<evidence type="ECO:0000313" key="10">
    <source>
        <dbReference type="EMBL" id="TID20461.1"/>
    </source>
</evidence>
<dbReference type="AlphaFoldDB" id="A0A4T0WZF9"/>
<dbReference type="GO" id="GO:0005886">
    <property type="term" value="C:plasma membrane"/>
    <property type="evidence" value="ECO:0007669"/>
    <property type="project" value="UniProtKB-SubCell"/>
</dbReference>
<evidence type="ECO:0000256" key="6">
    <source>
        <dbReference type="ARBA" id="ARBA00023136"/>
    </source>
</evidence>
<dbReference type="Proteomes" id="UP000307173">
    <property type="component" value="Unassembled WGS sequence"/>
</dbReference>
<evidence type="ECO:0000256" key="8">
    <source>
        <dbReference type="ARBA" id="ARBA00041117"/>
    </source>
</evidence>
<dbReference type="PANTHER" id="PTHR31465:SF9">
    <property type="entry name" value="SPHINGOID LONG-CHAIN BASE TRANSPORTER RSB1"/>
    <property type="match status" value="1"/>
</dbReference>
<feature type="transmembrane region" description="Helical" evidence="9">
    <location>
        <begin position="194"/>
        <end position="222"/>
    </location>
</feature>
<feature type="transmembrane region" description="Helical" evidence="9">
    <location>
        <begin position="322"/>
        <end position="343"/>
    </location>
</feature>
<feature type="transmembrane region" description="Helical" evidence="9">
    <location>
        <begin position="133"/>
        <end position="153"/>
    </location>
</feature>
<keyword evidence="4 9" id="KW-1133">Transmembrane helix</keyword>
<dbReference type="InterPro" id="IPR007568">
    <property type="entry name" value="RTA1"/>
</dbReference>
<evidence type="ECO:0000256" key="4">
    <source>
        <dbReference type="ARBA" id="ARBA00022989"/>
    </source>
</evidence>
<evidence type="ECO:0000313" key="11">
    <source>
        <dbReference type="Proteomes" id="UP000307173"/>
    </source>
</evidence>
<dbReference type="GO" id="GO:0000324">
    <property type="term" value="C:fungal-type vacuole"/>
    <property type="evidence" value="ECO:0007669"/>
    <property type="project" value="TreeGrafter"/>
</dbReference>
<evidence type="ECO:0000256" key="7">
    <source>
        <dbReference type="ARBA" id="ARBA00037472"/>
    </source>
</evidence>
<keyword evidence="5" id="KW-0813">Transport</keyword>
<feature type="transmembrane region" description="Helical" evidence="9">
    <location>
        <begin position="271"/>
        <end position="294"/>
    </location>
</feature>
<proteinExistence type="inferred from homology"/>
<evidence type="ECO:0000256" key="3">
    <source>
        <dbReference type="ARBA" id="ARBA00022692"/>
    </source>
</evidence>
<gene>
    <name evidence="10" type="ORF">CANINC_003578</name>
</gene>
<reference evidence="10 11" key="1">
    <citation type="journal article" date="2019" name="Front. Genet.">
        <title>Whole-Genome Sequencing of the Opportunistic Yeast Pathogen Candida inconspicua Uncovers Its Hybrid Origin.</title>
        <authorList>
            <person name="Mixao V."/>
            <person name="Hansen A.P."/>
            <person name="Saus E."/>
            <person name="Boekhout T."/>
            <person name="Lass-Florl C."/>
            <person name="Gabaldon T."/>
        </authorList>
    </citation>
    <scope>NUCLEOTIDE SEQUENCE [LARGE SCALE GENOMIC DNA]</scope>
    <source>
        <strain evidence="10 11">CBS 180</strain>
    </source>
</reference>
<comment type="similarity">
    <text evidence="2">Belongs to the lipid-translocating exporter (LTE) (TC 9.A.26.1) family.</text>
</comment>
<dbReference type="STRING" id="52247.A0A4T0WZF9"/>
<comment type="subcellular location">
    <subcellularLocation>
        <location evidence="1">Cell membrane</location>
        <topology evidence="1">Multi-pass membrane protein</topology>
    </subcellularLocation>
</comment>
<feature type="transmembrane region" description="Helical" evidence="9">
    <location>
        <begin position="160"/>
        <end position="182"/>
    </location>
</feature>
<evidence type="ECO:0000256" key="9">
    <source>
        <dbReference type="SAM" id="Phobius"/>
    </source>
</evidence>
<dbReference type="EMBL" id="SELW01000569">
    <property type="protein sequence ID" value="TID20461.1"/>
    <property type="molecule type" value="Genomic_DNA"/>
</dbReference>
<dbReference type="GO" id="GO:0006869">
    <property type="term" value="P:lipid transport"/>
    <property type="evidence" value="ECO:0007669"/>
    <property type="project" value="UniProtKB-KW"/>
</dbReference>
<accession>A0A4T0WZF9</accession>
<feature type="transmembrane region" description="Helical" evidence="9">
    <location>
        <begin position="234"/>
        <end position="251"/>
    </location>
</feature>
<keyword evidence="5" id="KW-0445">Lipid transport</keyword>
<dbReference type="Pfam" id="PF04479">
    <property type="entry name" value="RTA1"/>
    <property type="match status" value="1"/>
</dbReference>
<evidence type="ECO:0000256" key="2">
    <source>
        <dbReference type="ARBA" id="ARBA00009969"/>
    </source>
</evidence>